<protein>
    <recommendedName>
        <fullName evidence="2">Glycogen debranching enzyme C-terminal domain-containing protein</fullName>
    </recommendedName>
</protein>
<feature type="region of interest" description="Disordered" evidence="1">
    <location>
        <begin position="521"/>
        <end position="543"/>
    </location>
</feature>
<dbReference type="EMBL" id="JACQAY010000007">
    <property type="protein sequence ID" value="MBI3538673.1"/>
    <property type="molecule type" value="Genomic_DNA"/>
</dbReference>
<proteinExistence type="predicted"/>
<dbReference type="Pfam" id="PF06202">
    <property type="entry name" value="GDE_C"/>
    <property type="match status" value="1"/>
</dbReference>
<dbReference type="InterPro" id="IPR008928">
    <property type="entry name" value="6-hairpin_glycosidase_sf"/>
</dbReference>
<organism evidence="3 4">
    <name type="scientific">Eiseniibacteriota bacterium</name>
    <dbReference type="NCBI Taxonomy" id="2212470"/>
    <lineage>
        <taxon>Bacteria</taxon>
        <taxon>Candidatus Eiseniibacteriota</taxon>
    </lineage>
</organism>
<accession>A0A9D6QLG3</accession>
<evidence type="ECO:0000256" key="1">
    <source>
        <dbReference type="SAM" id="MobiDB-lite"/>
    </source>
</evidence>
<name>A0A9D6QLG3_UNCEI</name>
<sequence>GHHAVAVTWRHLDGPPARLHVSPVLVARNPNALVADGADLAGATQGVPGRVRIESLAGTPALTLWHGGAFLPAHVQQRGLVYPADRAFAPPARGRSRTAAAPAEASEDGFIPGHLEHDLPVGGAMHVVAAIEDDLFRALAVEGRLGTPPPRTLAECVRYLEQDELARRERWMRAAISGADFTARQAAAAHGGPGEALARRAAPLIDAGEPWVARFAAALTDGLIERDGRMTLLTALPAGAERGAETLRALPALITLRAFEPAREVLRGYVEYLNEGLAPESFDPESGRPRYGDPAPALWLVHAAEMLARRSVDQELAVEALAPAIESIMQAYRSGTRGGIRVAPDGLLWSGEGEAACARPELNALWFHALVAAAQLGRLTGRKESGAFYLAWAREHQKRAVEAFWDEKRGCLFDSLTDAGPRAGIAPSQLLAVSLTPPLLPPPLAVRLVATLERELFTPLGLREASSASVAAPEWIGPFITATLRVYKRSPGAQTKVRGWIETLRAELDRASTAHVPASFAAPRHGDAAARPRGGAPTPGEWPQPVSVLAAAELLRVWIEEIDRAEVPAPVG</sequence>
<dbReference type="InterPro" id="IPR012341">
    <property type="entry name" value="6hp_glycosidase-like_sf"/>
</dbReference>
<evidence type="ECO:0000313" key="3">
    <source>
        <dbReference type="EMBL" id="MBI3538673.1"/>
    </source>
</evidence>
<gene>
    <name evidence="3" type="ORF">HY076_00150</name>
</gene>
<dbReference type="SUPFAM" id="SSF48208">
    <property type="entry name" value="Six-hairpin glycosidases"/>
    <property type="match status" value="1"/>
</dbReference>
<feature type="domain" description="Glycogen debranching enzyme C-terminal" evidence="2">
    <location>
        <begin position="240"/>
        <end position="467"/>
    </location>
</feature>
<dbReference type="InterPro" id="IPR032790">
    <property type="entry name" value="GDE_C"/>
</dbReference>
<reference evidence="3" key="1">
    <citation type="submission" date="2020-07" db="EMBL/GenBank/DDBJ databases">
        <title>Huge and variable diversity of episymbiotic CPR bacteria and DPANN archaea in groundwater ecosystems.</title>
        <authorList>
            <person name="He C.Y."/>
            <person name="Keren R."/>
            <person name="Whittaker M."/>
            <person name="Farag I.F."/>
            <person name="Doudna J."/>
            <person name="Cate J.H.D."/>
            <person name="Banfield J.F."/>
        </authorList>
    </citation>
    <scope>NUCLEOTIDE SEQUENCE</scope>
    <source>
        <strain evidence="3">NC_groundwater_928_Pr1_S-0.2um_72_17</strain>
    </source>
</reference>
<evidence type="ECO:0000313" key="4">
    <source>
        <dbReference type="Proteomes" id="UP000807850"/>
    </source>
</evidence>
<dbReference type="GO" id="GO:0005975">
    <property type="term" value="P:carbohydrate metabolic process"/>
    <property type="evidence" value="ECO:0007669"/>
    <property type="project" value="InterPro"/>
</dbReference>
<dbReference type="Proteomes" id="UP000807850">
    <property type="component" value="Unassembled WGS sequence"/>
</dbReference>
<comment type="caution">
    <text evidence="3">The sequence shown here is derived from an EMBL/GenBank/DDBJ whole genome shotgun (WGS) entry which is preliminary data.</text>
</comment>
<feature type="non-terminal residue" evidence="3">
    <location>
        <position position="1"/>
    </location>
</feature>
<evidence type="ECO:0000259" key="2">
    <source>
        <dbReference type="Pfam" id="PF06202"/>
    </source>
</evidence>
<dbReference type="AlphaFoldDB" id="A0A9D6QLG3"/>
<dbReference type="Gene3D" id="1.50.10.10">
    <property type="match status" value="1"/>
</dbReference>